<name>A0ABQ9HIC1_9NEOP</name>
<keyword evidence="2" id="KW-1185">Reference proteome</keyword>
<evidence type="ECO:0000313" key="1">
    <source>
        <dbReference type="EMBL" id="KAJ8884084.1"/>
    </source>
</evidence>
<dbReference type="EMBL" id="JARBHB010000005">
    <property type="protein sequence ID" value="KAJ8884084.1"/>
    <property type="molecule type" value="Genomic_DNA"/>
</dbReference>
<evidence type="ECO:0000313" key="2">
    <source>
        <dbReference type="Proteomes" id="UP001159363"/>
    </source>
</evidence>
<dbReference type="Proteomes" id="UP001159363">
    <property type="component" value="Chromosome 4"/>
</dbReference>
<accession>A0ABQ9HIC1</accession>
<gene>
    <name evidence="1" type="ORF">PR048_015941</name>
</gene>
<reference evidence="1 2" key="1">
    <citation type="submission" date="2023-02" db="EMBL/GenBank/DDBJ databases">
        <title>LHISI_Scaffold_Assembly.</title>
        <authorList>
            <person name="Stuart O.P."/>
            <person name="Cleave R."/>
            <person name="Magrath M.J.L."/>
            <person name="Mikheyev A.S."/>
        </authorList>
    </citation>
    <scope>NUCLEOTIDE SEQUENCE [LARGE SCALE GENOMIC DNA]</scope>
    <source>
        <strain evidence="1">Daus_M_001</strain>
        <tissue evidence="1">Leg muscle</tissue>
    </source>
</reference>
<protein>
    <submittedName>
        <fullName evidence="1">Uncharacterized protein</fullName>
    </submittedName>
</protein>
<proteinExistence type="predicted"/>
<sequence>MECSNDRSKLFFSFDLQTCQATHLLQNGVAFYKISPKLYVWEKSIAGRGGQELASCVYHLYLMVVWKNMYSDSCSAQNRNI</sequence>
<organism evidence="1 2">
    <name type="scientific">Dryococelus australis</name>
    <dbReference type="NCBI Taxonomy" id="614101"/>
    <lineage>
        <taxon>Eukaryota</taxon>
        <taxon>Metazoa</taxon>
        <taxon>Ecdysozoa</taxon>
        <taxon>Arthropoda</taxon>
        <taxon>Hexapoda</taxon>
        <taxon>Insecta</taxon>
        <taxon>Pterygota</taxon>
        <taxon>Neoptera</taxon>
        <taxon>Polyneoptera</taxon>
        <taxon>Phasmatodea</taxon>
        <taxon>Verophasmatodea</taxon>
        <taxon>Anareolatae</taxon>
        <taxon>Phasmatidae</taxon>
        <taxon>Eurycanthinae</taxon>
        <taxon>Dryococelus</taxon>
    </lineage>
</organism>
<comment type="caution">
    <text evidence="1">The sequence shown here is derived from an EMBL/GenBank/DDBJ whole genome shotgun (WGS) entry which is preliminary data.</text>
</comment>